<keyword evidence="1" id="KW-0472">Membrane</keyword>
<protein>
    <submittedName>
        <fullName evidence="2">Uncharacterized protein</fullName>
    </submittedName>
</protein>
<proteinExistence type="predicted"/>
<evidence type="ECO:0000256" key="1">
    <source>
        <dbReference type="SAM" id="Phobius"/>
    </source>
</evidence>
<sequence length="43" mass="4604">MAGGILFVAISQRKEGGDMTPAVQITAIICLTLIILCWNGKKK</sequence>
<name>A0A8S5Q4X7_9CAUD</name>
<feature type="transmembrane region" description="Helical" evidence="1">
    <location>
        <begin position="22"/>
        <end position="40"/>
    </location>
</feature>
<keyword evidence="1" id="KW-1133">Transmembrane helix</keyword>
<reference evidence="2" key="1">
    <citation type="journal article" date="2021" name="Proc. Natl. Acad. Sci. U.S.A.">
        <title>A Catalog of Tens of Thousands of Viruses from Human Metagenomes Reveals Hidden Associations with Chronic Diseases.</title>
        <authorList>
            <person name="Tisza M.J."/>
            <person name="Buck C.B."/>
        </authorList>
    </citation>
    <scope>NUCLEOTIDE SEQUENCE</scope>
    <source>
        <strain evidence="2">Ct8HH20</strain>
    </source>
</reference>
<keyword evidence="1" id="KW-0812">Transmembrane</keyword>
<evidence type="ECO:0000313" key="2">
    <source>
        <dbReference type="EMBL" id="DAE14375.1"/>
    </source>
</evidence>
<dbReference type="EMBL" id="BK015581">
    <property type="protein sequence ID" value="DAE14375.1"/>
    <property type="molecule type" value="Genomic_DNA"/>
</dbReference>
<organism evidence="2">
    <name type="scientific">Siphoviridae sp. ct8HH20</name>
    <dbReference type="NCBI Taxonomy" id="2825359"/>
    <lineage>
        <taxon>Viruses</taxon>
        <taxon>Duplodnaviria</taxon>
        <taxon>Heunggongvirae</taxon>
        <taxon>Uroviricota</taxon>
        <taxon>Caudoviricetes</taxon>
    </lineage>
</organism>
<accession>A0A8S5Q4X7</accession>